<reference evidence="1 2" key="1">
    <citation type="journal article" date="2018" name="IMA Fungus">
        <title>IMA Genome-F 9: Draft genome sequence of Annulohypoxylon stygium, Aspergillus mulundensis, Berkeleyomyces basicola (syn. Thielaviopsis basicola), Ceratocystis smalleyi, two Cercospora beticola strains, Coleophoma cylindrospora, Fusarium fracticaudum, Phialophora cf. hyalina, and Morchella septimelata.</title>
        <authorList>
            <person name="Wingfield B.D."/>
            <person name="Bills G.F."/>
            <person name="Dong Y."/>
            <person name="Huang W."/>
            <person name="Nel W.J."/>
            <person name="Swalarsk-Parry B.S."/>
            <person name="Vaghefi N."/>
            <person name="Wilken P.M."/>
            <person name="An Z."/>
            <person name="de Beer Z.W."/>
            <person name="De Vos L."/>
            <person name="Chen L."/>
            <person name="Duong T.A."/>
            <person name="Gao Y."/>
            <person name="Hammerbacher A."/>
            <person name="Kikkert J.R."/>
            <person name="Li Y."/>
            <person name="Li H."/>
            <person name="Li K."/>
            <person name="Li Q."/>
            <person name="Liu X."/>
            <person name="Ma X."/>
            <person name="Naidoo K."/>
            <person name="Pethybridge S.J."/>
            <person name="Sun J."/>
            <person name="Steenkamp E.T."/>
            <person name="van der Nest M.A."/>
            <person name="van Wyk S."/>
            <person name="Wingfield M.J."/>
            <person name="Xiong C."/>
            <person name="Yue Q."/>
            <person name="Zhang X."/>
        </authorList>
    </citation>
    <scope>NUCLEOTIDE SEQUENCE [LARGE SCALE GENOMIC DNA]</scope>
    <source>
        <strain evidence="1 2">BP5796</strain>
    </source>
</reference>
<protein>
    <submittedName>
        <fullName evidence="1">Uncharacterized protein</fullName>
    </submittedName>
</protein>
<accession>A0A3D8RJU6</accession>
<proteinExistence type="predicted"/>
<dbReference type="Proteomes" id="UP000256328">
    <property type="component" value="Unassembled WGS sequence"/>
</dbReference>
<evidence type="ECO:0000313" key="2">
    <source>
        <dbReference type="Proteomes" id="UP000256328"/>
    </source>
</evidence>
<comment type="caution">
    <text evidence="1">The sequence shown here is derived from an EMBL/GenBank/DDBJ whole genome shotgun (WGS) entry which is preliminary data.</text>
</comment>
<organism evidence="1 2">
    <name type="scientific">Coleophoma crateriformis</name>
    <dbReference type="NCBI Taxonomy" id="565419"/>
    <lineage>
        <taxon>Eukaryota</taxon>
        <taxon>Fungi</taxon>
        <taxon>Dikarya</taxon>
        <taxon>Ascomycota</taxon>
        <taxon>Pezizomycotina</taxon>
        <taxon>Leotiomycetes</taxon>
        <taxon>Helotiales</taxon>
        <taxon>Dermateaceae</taxon>
        <taxon>Coleophoma</taxon>
    </lineage>
</organism>
<dbReference type="EMBL" id="PDLN01000010">
    <property type="protein sequence ID" value="RDW74174.1"/>
    <property type="molecule type" value="Genomic_DNA"/>
</dbReference>
<keyword evidence="2" id="KW-1185">Reference proteome</keyword>
<evidence type="ECO:0000313" key="1">
    <source>
        <dbReference type="EMBL" id="RDW74174.1"/>
    </source>
</evidence>
<dbReference type="AlphaFoldDB" id="A0A3D8RJU6"/>
<gene>
    <name evidence="1" type="ORF">BP5796_07616</name>
</gene>
<sequence>MLSSTVRVIGYQGHDNDAAGDIFKDALVQHRVSQPRAMTVDFSWMSNFDGVAEHDEYGGSVNSVGVQIIRENGFPSLLATAIIGDLYDHSSCSPQIIAGLPT</sequence>
<name>A0A3D8RJU6_9HELO</name>